<evidence type="ECO:0008006" key="4">
    <source>
        <dbReference type="Google" id="ProtNLM"/>
    </source>
</evidence>
<evidence type="ECO:0000256" key="1">
    <source>
        <dbReference type="SAM" id="SignalP"/>
    </source>
</evidence>
<evidence type="ECO:0000313" key="2">
    <source>
        <dbReference type="EMBL" id="KAF5229235.1"/>
    </source>
</evidence>
<dbReference type="EMBL" id="JAAMOD010000408">
    <property type="protein sequence ID" value="KAF5229235.1"/>
    <property type="molecule type" value="Genomic_DNA"/>
</dbReference>
<accession>A0AAN5Z0S6</accession>
<feature type="chain" id="PRO_5043011504" description="Apple domain-containing protein" evidence="1">
    <location>
        <begin position="20"/>
        <end position="213"/>
    </location>
</feature>
<sequence length="213" mass="21911">MIGTHCFLLLPAVVGVAFAGPCKPASSIITAVEETSTFTTAPETSTAESSTTFLSPFTTEDTTASTTLLTKTTATTAADETTTDISSNTISTDAAESSLSTDITSLATTAETTTSESATTTTTAPAPDITCPSTRAQCFGSMNIECGVFLVGITQNSLVDNLDECVRSYAADAGCYGFSYMASQKLCFTAPSANTILGQRQSSPWDSGVKGTC</sequence>
<dbReference type="Proteomes" id="UP000537989">
    <property type="component" value="Unassembled WGS sequence"/>
</dbReference>
<reference evidence="2 3" key="1">
    <citation type="submission" date="2020-02" db="EMBL/GenBank/DDBJ databases">
        <title>Identification and distribution of gene clusters putatively required for synthesis of sphingolipid metabolism inhibitors in phylogenetically diverse species of the filamentous fungus Fusarium.</title>
        <authorList>
            <person name="Kim H.-S."/>
            <person name="Busman M."/>
            <person name="Brown D.W."/>
            <person name="Divon H."/>
            <person name="Uhlig S."/>
            <person name="Proctor R.H."/>
        </authorList>
    </citation>
    <scope>NUCLEOTIDE SEQUENCE [LARGE SCALE GENOMIC DNA]</scope>
    <source>
        <strain evidence="2 3">NRRL 2903</strain>
    </source>
</reference>
<keyword evidence="1" id="KW-0732">Signal</keyword>
<protein>
    <recommendedName>
        <fullName evidence="4">Apple domain-containing protein</fullName>
    </recommendedName>
</protein>
<gene>
    <name evidence="2" type="ORF">FAUST_10521</name>
</gene>
<dbReference type="AlphaFoldDB" id="A0AAN5Z0S6"/>
<comment type="caution">
    <text evidence="2">The sequence shown here is derived from an EMBL/GenBank/DDBJ whole genome shotgun (WGS) entry which is preliminary data.</text>
</comment>
<organism evidence="2 3">
    <name type="scientific">Fusarium austroamericanum</name>
    <dbReference type="NCBI Taxonomy" id="282268"/>
    <lineage>
        <taxon>Eukaryota</taxon>
        <taxon>Fungi</taxon>
        <taxon>Dikarya</taxon>
        <taxon>Ascomycota</taxon>
        <taxon>Pezizomycotina</taxon>
        <taxon>Sordariomycetes</taxon>
        <taxon>Hypocreomycetidae</taxon>
        <taxon>Hypocreales</taxon>
        <taxon>Nectriaceae</taxon>
        <taxon>Fusarium</taxon>
    </lineage>
</organism>
<name>A0AAN5Z0S6_FUSAU</name>
<feature type="signal peptide" evidence="1">
    <location>
        <begin position="1"/>
        <end position="19"/>
    </location>
</feature>
<evidence type="ECO:0000313" key="3">
    <source>
        <dbReference type="Proteomes" id="UP000537989"/>
    </source>
</evidence>
<proteinExistence type="predicted"/>
<keyword evidence="3" id="KW-1185">Reference proteome</keyword>